<dbReference type="Pfam" id="PF05343">
    <property type="entry name" value="Peptidase_M42"/>
    <property type="match status" value="1"/>
</dbReference>
<dbReference type="InterPro" id="IPR023367">
    <property type="entry name" value="Peptidase_M42_dom2"/>
</dbReference>
<keyword evidence="10" id="KW-1185">Reference proteome</keyword>
<gene>
    <name evidence="9" type="ordered locus">Fnod_1077</name>
</gene>
<dbReference type="Gene3D" id="3.40.630.10">
    <property type="entry name" value="Zn peptidases"/>
    <property type="match status" value="1"/>
</dbReference>
<dbReference type="STRING" id="381764.Fnod_1077"/>
<dbReference type="InterPro" id="IPR008007">
    <property type="entry name" value="Peptidase_M42"/>
</dbReference>
<keyword evidence="3" id="KW-0645">Protease</keyword>
<dbReference type="HOGENOM" id="CLU_047249_1_0_0"/>
<feature type="binding site" evidence="8">
    <location>
        <position position="169"/>
    </location>
    <ligand>
        <name>Zn(2+)</name>
        <dbReference type="ChEBI" id="CHEBI:29105"/>
        <label>2</label>
    </ligand>
</feature>
<protein>
    <submittedName>
        <fullName evidence="9">Cellulase</fullName>
        <ecNumber evidence="9">3.2.1.4</ecNumber>
    </submittedName>
</protein>
<feature type="active site" description="Proton acceptor" evidence="7">
    <location>
        <position position="202"/>
    </location>
</feature>
<evidence type="ECO:0000256" key="5">
    <source>
        <dbReference type="ARBA" id="ARBA00022801"/>
    </source>
</evidence>
<dbReference type="OrthoDB" id="48055at2"/>
<proteinExistence type="inferred from homology"/>
<reference evidence="9 10" key="2">
    <citation type="journal article" date="2009" name="Proc. Natl. Acad. Sci. U.S.A.">
        <title>On the chimeric nature, thermophilic origin, and phylogenetic placement of the Thermotogales.</title>
        <authorList>
            <person name="Zhaxybayeva O."/>
            <person name="Swithers K.S."/>
            <person name="Lapierre P."/>
            <person name="Fournier G.P."/>
            <person name="Bickhart D.M."/>
            <person name="DeBoy R.T."/>
            <person name="Nelson K.E."/>
            <person name="Nesbo C.L."/>
            <person name="Doolittle W.F."/>
            <person name="Gogarten J.P."/>
            <person name="Noll K.M."/>
        </authorList>
    </citation>
    <scope>NUCLEOTIDE SEQUENCE [LARGE SCALE GENOMIC DNA]</scope>
    <source>
        <strain evidence="10">ATCC 35602 / DSM 5306 / Rt17-B1</strain>
    </source>
</reference>
<evidence type="ECO:0000256" key="3">
    <source>
        <dbReference type="ARBA" id="ARBA00022670"/>
    </source>
</evidence>
<comment type="similarity">
    <text evidence="1 6">Belongs to the peptidase M42 family.</text>
</comment>
<feature type="binding site" evidence="8">
    <location>
        <position position="169"/>
    </location>
    <ligand>
        <name>Zn(2+)</name>
        <dbReference type="ChEBI" id="CHEBI:29105"/>
        <label>1</label>
    </ligand>
</feature>
<accession>A7HLZ2</accession>
<sequence>MMKYLKELTELKGVSGFEDDVREYIKEKIKDKVDELFVDRMGNLIALKKGNGKGKKILLDAHMDEVGFMVTNINEDGTLSFAPVGGVDPRVIIGKKVQVGKESIGVIGYKAVHIQREGMMNTPKYSELKIDIGAKSKQEAEKQVKIGDMVAFTTNYEESGDFVIAKALDDRCGCSVLMDLIDELSNKNSLPNDVYFAFTVQEETGLRGPAIIAEQLKVDMAIAVETTTSGDDPELEKQLWSTHLGNGPAITFMHSGYVVHQEIFEKLVQIAKENNIPFQYKMRTVGGTNARRYAITGIPAGVVSVPARYIHSPVSSINKNDYKHTLNLLEMFLEKE</sequence>
<dbReference type="Gene3D" id="2.40.30.40">
    <property type="entry name" value="Peptidase M42, domain 2"/>
    <property type="match status" value="1"/>
</dbReference>
<keyword evidence="9" id="KW-0326">Glycosidase</keyword>
<feature type="binding site" evidence="8">
    <location>
        <position position="62"/>
    </location>
    <ligand>
        <name>Zn(2+)</name>
        <dbReference type="ChEBI" id="CHEBI:29105"/>
        <label>1</label>
    </ligand>
</feature>
<evidence type="ECO:0000256" key="1">
    <source>
        <dbReference type="ARBA" id="ARBA00006272"/>
    </source>
</evidence>
<evidence type="ECO:0000256" key="8">
    <source>
        <dbReference type="PIRSR" id="PIRSR001123-2"/>
    </source>
</evidence>
<feature type="binding site" evidence="8">
    <location>
        <position position="225"/>
    </location>
    <ligand>
        <name>Zn(2+)</name>
        <dbReference type="ChEBI" id="CHEBI:29105"/>
        <label>1</label>
    </ligand>
</feature>
<evidence type="ECO:0000256" key="4">
    <source>
        <dbReference type="ARBA" id="ARBA00022723"/>
    </source>
</evidence>
<evidence type="ECO:0000256" key="2">
    <source>
        <dbReference type="ARBA" id="ARBA00022438"/>
    </source>
</evidence>
<dbReference type="BRENDA" id="3.2.1.4">
    <property type="organism ID" value="10628"/>
</dbReference>
<dbReference type="eggNOG" id="COG1363">
    <property type="taxonomic scope" value="Bacteria"/>
</dbReference>
<dbReference type="PANTHER" id="PTHR32481:SF5">
    <property type="entry name" value="ENDOGLUCANASE"/>
    <property type="match status" value="1"/>
</dbReference>
<evidence type="ECO:0000313" key="9">
    <source>
        <dbReference type="EMBL" id="ABS60925.1"/>
    </source>
</evidence>
<dbReference type="KEGG" id="fno:Fnod_1077"/>
<dbReference type="PANTHER" id="PTHR32481">
    <property type="entry name" value="AMINOPEPTIDASE"/>
    <property type="match status" value="1"/>
</dbReference>
<feature type="binding site" evidence="8">
    <location>
        <position position="203"/>
    </location>
    <ligand>
        <name>Zn(2+)</name>
        <dbReference type="ChEBI" id="CHEBI:29105"/>
        <label>2</label>
    </ligand>
</feature>
<keyword evidence="4 8" id="KW-0479">Metal-binding</keyword>
<dbReference type="InterPro" id="IPR051464">
    <property type="entry name" value="Peptidase_M42_aminopept"/>
</dbReference>
<dbReference type="PIRSF" id="PIRSF001123">
    <property type="entry name" value="PepA_GA"/>
    <property type="match status" value="1"/>
</dbReference>
<dbReference type="CDD" id="cd05656">
    <property type="entry name" value="M42_Frv"/>
    <property type="match status" value="1"/>
</dbReference>
<dbReference type="EC" id="3.2.1.4" evidence="9"/>
<organism evidence="9 10">
    <name type="scientific">Fervidobacterium nodosum (strain ATCC 35602 / DSM 5306 / Rt17-B1)</name>
    <dbReference type="NCBI Taxonomy" id="381764"/>
    <lineage>
        <taxon>Bacteria</taxon>
        <taxon>Thermotogati</taxon>
        <taxon>Thermotogota</taxon>
        <taxon>Thermotogae</taxon>
        <taxon>Thermotogales</taxon>
        <taxon>Fervidobacteriaceae</taxon>
        <taxon>Fervidobacterium</taxon>
    </lineage>
</organism>
<dbReference type="GO" id="GO:0006508">
    <property type="term" value="P:proteolysis"/>
    <property type="evidence" value="ECO:0007669"/>
    <property type="project" value="UniProtKB-KW"/>
</dbReference>
<dbReference type="EMBL" id="CP000771">
    <property type="protein sequence ID" value="ABS60925.1"/>
    <property type="molecule type" value="Genomic_DNA"/>
</dbReference>
<evidence type="ECO:0000256" key="7">
    <source>
        <dbReference type="PIRSR" id="PIRSR001123-1"/>
    </source>
</evidence>
<comment type="cofactor">
    <cofactor evidence="8">
        <name>a divalent metal cation</name>
        <dbReference type="ChEBI" id="CHEBI:60240"/>
    </cofactor>
    <text evidence="8">Binds 2 divalent metal cations per subunit.</text>
</comment>
<dbReference type="Proteomes" id="UP000002415">
    <property type="component" value="Chromosome"/>
</dbReference>
<dbReference type="GO" id="GO:0008810">
    <property type="term" value="F:cellulase activity"/>
    <property type="evidence" value="ECO:0007669"/>
    <property type="project" value="UniProtKB-EC"/>
</dbReference>
<name>A7HLZ2_FERNB</name>
<feature type="binding site" evidence="8">
    <location>
        <position position="311"/>
    </location>
    <ligand>
        <name>Zn(2+)</name>
        <dbReference type="ChEBI" id="CHEBI:29105"/>
        <label>2</label>
    </ligand>
</feature>
<evidence type="ECO:0000256" key="6">
    <source>
        <dbReference type="PIRNR" id="PIRNR001123"/>
    </source>
</evidence>
<keyword evidence="5 9" id="KW-0378">Hydrolase</keyword>
<dbReference type="GO" id="GO:0046872">
    <property type="term" value="F:metal ion binding"/>
    <property type="evidence" value="ECO:0007669"/>
    <property type="project" value="UniProtKB-UniRule"/>
</dbReference>
<dbReference type="RefSeq" id="WP_011994239.1">
    <property type="nucleotide sequence ID" value="NC_009718.1"/>
</dbReference>
<dbReference type="AlphaFoldDB" id="A7HLZ2"/>
<reference evidence="9 10" key="1">
    <citation type="submission" date="2007-07" db="EMBL/GenBank/DDBJ databases">
        <title>Complete sequence of Fervidobacterium nodosum Rt17-B1.</title>
        <authorList>
            <consortium name="US DOE Joint Genome Institute"/>
            <person name="Copeland A."/>
            <person name="Lucas S."/>
            <person name="Lapidus A."/>
            <person name="Barry K."/>
            <person name="Glavina del Rio T."/>
            <person name="Dalin E."/>
            <person name="Tice H."/>
            <person name="Pitluck S."/>
            <person name="Saunders E."/>
            <person name="Brettin T."/>
            <person name="Bruce D."/>
            <person name="Detter J.C."/>
            <person name="Han C."/>
            <person name="Schmutz J."/>
            <person name="Larimer F."/>
            <person name="Land M."/>
            <person name="Hauser L."/>
            <person name="Kyrpides N."/>
            <person name="Mikhailova N."/>
            <person name="Nelson K."/>
            <person name="Gogarten J.P."/>
            <person name="Noll K."/>
            <person name="Richardson P."/>
        </authorList>
    </citation>
    <scope>NUCLEOTIDE SEQUENCE [LARGE SCALE GENOMIC DNA]</scope>
    <source>
        <strain evidence="10">ATCC 35602 / DSM 5306 / Rt17-B1</strain>
    </source>
</reference>
<dbReference type="GO" id="GO:0004177">
    <property type="term" value="F:aminopeptidase activity"/>
    <property type="evidence" value="ECO:0007669"/>
    <property type="project" value="UniProtKB-UniRule"/>
</dbReference>
<keyword evidence="2" id="KW-0031">Aminopeptidase</keyword>
<dbReference type="SUPFAM" id="SSF53187">
    <property type="entry name" value="Zn-dependent exopeptidases"/>
    <property type="match status" value="1"/>
</dbReference>
<dbReference type="SUPFAM" id="SSF101821">
    <property type="entry name" value="Aminopeptidase/glucanase lid domain"/>
    <property type="match status" value="1"/>
</dbReference>
<evidence type="ECO:0000313" key="10">
    <source>
        <dbReference type="Proteomes" id="UP000002415"/>
    </source>
</evidence>